<dbReference type="EMBL" id="AOPY01001298">
    <property type="protein sequence ID" value="EPJ41800.1"/>
    <property type="molecule type" value="Genomic_DNA"/>
</dbReference>
<dbReference type="PATRIC" id="fig|1283301.3.peg.1122"/>
<name>S4N051_9ACTN</name>
<reference evidence="1 2" key="1">
    <citation type="submission" date="2013-02" db="EMBL/GenBank/DDBJ databases">
        <title>Draft Genome Sequence of Streptomyces afghaniensis, Which Produces Compounds of the Julimycin B-Complex.</title>
        <authorList>
            <person name="Gruening B.A."/>
            <person name="Praeg A."/>
            <person name="Erxleben A."/>
            <person name="Guenther S."/>
            <person name="Fiedler H.-P."/>
            <person name="Goodfellow M."/>
            <person name="Mueller M."/>
        </authorList>
    </citation>
    <scope>NUCLEOTIDE SEQUENCE [LARGE SCALE GENOMIC DNA]</scope>
    <source>
        <strain evidence="1 2">772</strain>
    </source>
</reference>
<dbReference type="AlphaFoldDB" id="S4N051"/>
<sequence length="46" mass="5361">MEMVREAVAELILTPITWDTLRADPLEQWSVELRRAVRAQDRPNSP</sequence>
<keyword evidence="2" id="KW-1185">Reference proteome</keyword>
<evidence type="ECO:0000313" key="1">
    <source>
        <dbReference type="EMBL" id="EPJ41800.1"/>
    </source>
</evidence>
<proteinExistence type="predicted"/>
<dbReference type="Proteomes" id="UP000015001">
    <property type="component" value="Unassembled WGS sequence"/>
</dbReference>
<gene>
    <name evidence="1" type="ORF">STAFG_1141</name>
</gene>
<protein>
    <submittedName>
        <fullName evidence="1">Uncharacterized protein</fullName>
    </submittedName>
</protein>
<dbReference type="HOGENOM" id="CLU_3189309_0_0_11"/>
<evidence type="ECO:0000313" key="2">
    <source>
        <dbReference type="Proteomes" id="UP000015001"/>
    </source>
</evidence>
<organism evidence="1 2">
    <name type="scientific">Streptomyces afghaniensis 772</name>
    <dbReference type="NCBI Taxonomy" id="1283301"/>
    <lineage>
        <taxon>Bacteria</taxon>
        <taxon>Bacillati</taxon>
        <taxon>Actinomycetota</taxon>
        <taxon>Actinomycetes</taxon>
        <taxon>Kitasatosporales</taxon>
        <taxon>Streptomycetaceae</taxon>
        <taxon>Streptomyces</taxon>
    </lineage>
</organism>
<comment type="caution">
    <text evidence="1">The sequence shown here is derived from an EMBL/GenBank/DDBJ whole genome shotgun (WGS) entry which is preliminary data.</text>
</comment>
<accession>S4N051</accession>